<dbReference type="STRING" id="504472.Slin_0134"/>
<reference evidence="1 2" key="1">
    <citation type="journal article" date="2010" name="Stand. Genomic Sci.">
        <title>Complete genome sequence of Spirosoma linguale type strain (1).</title>
        <authorList>
            <person name="Lail K."/>
            <person name="Sikorski J."/>
            <person name="Saunders E."/>
            <person name="Lapidus A."/>
            <person name="Glavina Del Rio T."/>
            <person name="Copeland A."/>
            <person name="Tice H."/>
            <person name="Cheng J.-F."/>
            <person name="Lucas S."/>
            <person name="Nolan M."/>
            <person name="Bruce D."/>
            <person name="Goodwin L."/>
            <person name="Pitluck S."/>
            <person name="Ivanova N."/>
            <person name="Mavromatis K."/>
            <person name="Ovchinnikova G."/>
            <person name="Pati A."/>
            <person name="Chen A."/>
            <person name="Palaniappan K."/>
            <person name="Land M."/>
            <person name="Hauser L."/>
            <person name="Chang Y.-J."/>
            <person name="Jeffries C.D."/>
            <person name="Chain P."/>
            <person name="Brettin T."/>
            <person name="Detter J.C."/>
            <person name="Schuetze A."/>
            <person name="Rohde M."/>
            <person name="Tindall B.J."/>
            <person name="Goeker M."/>
            <person name="Bristow J."/>
            <person name="Eisen J.A."/>
            <person name="Markowitz V."/>
            <person name="Hugenholtz P."/>
            <person name="Kyrpides N.C."/>
            <person name="Klenk H.-P."/>
            <person name="Chen F."/>
        </authorList>
    </citation>
    <scope>NUCLEOTIDE SEQUENCE [LARGE SCALE GENOMIC DNA]</scope>
    <source>
        <strain evidence="2">ATCC 33905 / DSM 74 / LMG 10896 / Claus 1</strain>
    </source>
</reference>
<evidence type="ECO:0008006" key="3">
    <source>
        <dbReference type="Google" id="ProtNLM"/>
    </source>
</evidence>
<dbReference type="Proteomes" id="UP000002028">
    <property type="component" value="Chromosome"/>
</dbReference>
<gene>
    <name evidence="1" type="ordered locus">Slin_0134</name>
</gene>
<dbReference type="AlphaFoldDB" id="D2QC93"/>
<evidence type="ECO:0000313" key="2">
    <source>
        <dbReference type="Proteomes" id="UP000002028"/>
    </source>
</evidence>
<dbReference type="GO" id="GO:0008270">
    <property type="term" value="F:zinc ion binding"/>
    <property type="evidence" value="ECO:0007669"/>
    <property type="project" value="InterPro"/>
</dbReference>
<dbReference type="InterPro" id="IPR036874">
    <property type="entry name" value="Carbonic_anhydrase_sf"/>
</dbReference>
<accession>D2QC93</accession>
<dbReference type="Gene3D" id="3.40.1050.10">
    <property type="entry name" value="Carbonic anhydrase"/>
    <property type="match status" value="1"/>
</dbReference>
<dbReference type="HOGENOM" id="CLU_1401688_0_0_10"/>
<dbReference type="eggNOG" id="COG0288">
    <property type="taxonomic scope" value="Bacteria"/>
</dbReference>
<keyword evidence="2" id="KW-1185">Reference proteome</keyword>
<sequence>MSTRNYPTGYKVPLHNVLLISCMDLRLLDNIIHFMEYENLINRYDQYIMAGASIGALTASATEEDELKNIEAYKGWETGLLQHVDLAIQLHNIKDIYILEHRNCGAYKAFLKDNLGDYEEHGYDKEYNDHKKYAQRLSDRLVEYLKKHTTKPHKDLDEPDLKHDLAINVHGFLMDIRGDVRLLCTTAPFTESVE</sequence>
<evidence type="ECO:0000313" key="1">
    <source>
        <dbReference type="EMBL" id="ADB36204.1"/>
    </source>
</evidence>
<proteinExistence type="predicted"/>
<dbReference type="EMBL" id="CP001769">
    <property type="protein sequence ID" value="ADB36204.1"/>
    <property type="molecule type" value="Genomic_DNA"/>
</dbReference>
<dbReference type="KEGG" id="sli:Slin_0134"/>
<organism evidence="1 2">
    <name type="scientific">Spirosoma linguale (strain ATCC 33905 / DSM 74 / LMG 10896 / Claus 1)</name>
    <dbReference type="NCBI Taxonomy" id="504472"/>
    <lineage>
        <taxon>Bacteria</taxon>
        <taxon>Pseudomonadati</taxon>
        <taxon>Bacteroidota</taxon>
        <taxon>Cytophagia</taxon>
        <taxon>Cytophagales</taxon>
        <taxon>Cytophagaceae</taxon>
        <taxon>Spirosoma</taxon>
    </lineage>
</organism>
<name>D2QC93_SPILD</name>
<protein>
    <recommendedName>
        <fullName evidence="3">Carbonic anhydrase</fullName>
    </recommendedName>
</protein>
<dbReference type="PROSITE" id="PS51257">
    <property type="entry name" value="PROKAR_LIPOPROTEIN"/>
    <property type="match status" value="1"/>
</dbReference>
<dbReference type="SUPFAM" id="SSF53056">
    <property type="entry name" value="beta-carbonic anhydrase, cab"/>
    <property type="match status" value="1"/>
</dbReference>
<dbReference type="GO" id="GO:0004089">
    <property type="term" value="F:carbonate dehydratase activity"/>
    <property type="evidence" value="ECO:0007669"/>
    <property type="project" value="InterPro"/>
</dbReference>
<dbReference type="RefSeq" id="WP_012924756.1">
    <property type="nucleotide sequence ID" value="NC_013730.1"/>
</dbReference>